<dbReference type="EMBL" id="PJQY01002478">
    <property type="protein sequence ID" value="PQP93272.1"/>
    <property type="molecule type" value="Genomic_DNA"/>
</dbReference>
<dbReference type="OrthoDB" id="185373at2759"/>
<accession>A0A314XHR4</accession>
<dbReference type="NCBIfam" id="TIGR00756">
    <property type="entry name" value="PPR"/>
    <property type="match status" value="1"/>
</dbReference>
<reference evidence="1 2" key="1">
    <citation type="submission" date="2018-02" db="EMBL/GenBank/DDBJ databases">
        <title>Draft genome of wild Prunus yedoensis var. nudiflora.</title>
        <authorList>
            <person name="Baek S."/>
            <person name="Kim J.-H."/>
            <person name="Choi K."/>
            <person name="Kim G.-B."/>
            <person name="Cho A."/>
            <person name="Jang H."/>
            <person name="Shin C.-H."/>
            <person name="Yu H.-J."/>
            <person name="Mun J.-H."/>
        </authorList>
    </citation>
    <scope>NUCLEOTIDE SEQUENCE [LARGE SCALE GENOMIC DNA]</scope>
    <source>
        <strain evidence="2">cv. Jeju island</strain>
        <tissue evidence="1">Leaf</tissue>
    </source>
</reference>
<evidence type="ECO:0000313" key="2">
    <source>
        <dbReference type="Proteomes" id="UP000250321"/>
    </source>
</evidence>
<organism evidence="1 2">
    <name type="scientific">Prunus yedoensis var. nudiflora</name>
    <dbReference type="NCBI Taxonomy" id="2094558"/>
    <lineage>
        <taxon>Eukaryota</taxon>
        <taxon>Viridiplantae</taxon>
        <taxon>Streptophyta</taxon>
        <taxon>Embryophyta</taxon>
        <taxon>Tracheophyta</taxon>
        <taxon>Spermatophyta</taxon>
        <taxon>Magnoliopsida</taxon>
        <taxon>eudicotyledons</taxon>
        <taxon>Gunneridae</taxon>
        <taxon>Pentapetalae</taxon>
        <taxon>rosids</taxon>
        <taxon>fabids</taxon>
        <taxon>Rosales</taxon>
        <taxon>Rosaceae</taxon>
        <taxon>Amygdaloideae</taxon>
        <taxon>Amygdaleae</taxon>
        <taxon>Prunus</taxon>
    </lineage>
</organism>
<evidence type="ECO:0000313" key="1">
    <source>
        <dbReference type="EMBL" id="PQP93272.1"/>
    </source>
</evidence>
<gene>
    <name evidence="1" type="ORF">Pyn_22798</name>
</gene>
<dbReference type="Proteomes" id="UP000250321">
    <property type="component" value="Unassembled WGS sequence"/>
</dbReference>
<sequence>MAFGMITPPFGLMVARLVSANQFRSAEALLDRMKEEKCSVTEDIFLSVCRAFTGHWMLSGCSTKWRTYSANQPRNLTLPYLALLLKKTS</sequence>
<comment type="caution">
    <text evidence="1">The sequence shown here is derived from an EMBL/GenBank/DDBJ whole genome shotgun (WGS) entry which is preliminary data.</text>
</comment>
<dbReference type="AlphaFoldDB" id="A0A314XHR4"/>
<name>A0A314XHR4_PRUYE</name>
<dbReference type="InterPro" id="IPR002885">
    <property type="entry name" value="PPR_rpt"/>
</dbReference>
<protein>
    <submittedName>
        <fullName evidence="1">Pentatricopeptide repeat-containing protein</fullName>
    </submittedName>
</protein>
<keyword evidence="2" id="KW-1185">Reference proteome</keyword>
<proteinExistence type="predicted"/>